<evidence type="ECO:0000313" key="4">
    <source>
        <dbReference type="EMBL" id="SEH17822.1"/>
    </source>
</evidence>
<dbReference type="Gene3D" id="3.30.1330.120">
    <property type="entry name" value="2-methylcitrate dehydratase PrpD"/>
    <property type="match status" value="1"/>
</dbReference>
<dbReference type="AlphaFoldDB" id="A0A1H6G5F7"/>
<feature type="domain" description="MmgE/PrpD C-terminal" evidence="3">
    <location>
        <begin position="276"/>
        <end position="434"/>
    </location>
</feature>
<dbReference type="Pfam" id="PF19305">
    <property type="entry name" value="MmgE_PrpD_C"/>
    <property type="match status" value="1"/>
</dbReference>
<feature type="domain" description="MmgE/PrpD N-terminal" evidence="2">
    <location>
        <begin position="14"/>
        <end position="253"/>
    </location>
</feature>
<proteinExistence type="inferred from homology"/>
<dbReference type="InterPro" id="IPR045337">
    <property type="entry name" value="MmgE_PrpD_C"/>
</dbReference>
<dbReference type="InterPro" id="IPR005656">
    <property type="entry name" value="MmgE_PrpD"/>
</dbReference>
<dbReference type="SUPFAM" id="SSF103378">
    <property type="entry name" value="2-methylcitrate dehydratase PrpD"/>
    <property type="match status" value="1"/>
</dbReference>
<dbReference type="InterPro" id="IPR045336">
    <property type="entry name" value="MmgE_PrpD_N"/>
</dbReference>
<dbReference type="Gene3D" id="1.10.4100.10">
    <property type="entry name" value="2-methylcitrate dehydratase PrpD"/>
    <property type="match status" value="1"/>
</dbReference>
<dbReference type="InterPro" id="IPR042183">
    <property type="entry name" value="MmgE/PrpD_sf_1"/>
</dbReference>
<evidence type="ECO:0000259" key="3">
    <source>
        <dbReference type="Pfam" id="PF19305"/>
    </source>
</evidence>
<gene>
    <name evidence="4" type="ORF">SAMN04487967_3398</name>
</gene>
<dbReference type="EMBL" id="FNWL01000005">
    <property type="protein sequence ID" value="SEH17822.1"/>
    <property type="molecule type" value="Genomic_DNA"/>
</dbReference>
<accession>A0A1H6G5F7</accession>
<dbReference type="PANTHER" id="PTHR16943:SF8">
    <property type="entry name" value="2-METHYLCITRATE DEHYDRATASE"/>
    <property type="match status" value="1"/>
</dbReference>
<evidence type="ECO:0000256" key="1">
    <source>
        <dbReference type="ARBA" id="ARBA00006174"/>
    </source>
</evidence>
<sequence length="455" mass="48203">MGQQAVDQRSSETELASFVSGLSYESIPDEGVRLAERCFVDTVGVTIAGAVGEAGSTAAAAVDQTSSDDGVRLVGRDATASVTDAAFVNGTAGHGLDFDDVSSGMQGHPSVTMVPALLAVGESEDATGEELLTAFVAGFETQCYLSGPLNPDHYERGWHATATLGTFGATAAVTNLLGLSEREIRHALCVAASFPAGLKRNFGTTTKPIHAGAAARSGVTAARAAANGATGDERAIDGQKGFFELYSGPDGPDLEERYDLGERWAIVDDGVGVKKYPCCYFTHSGIASAEELAATHDIEPTTIESVGVTLSQGAADALHHANPDTGLEGKFSIQYTLANMIARGRVGLAAFDDENVDDEVVQMVRERITATVDSDLPYGSHRTTVSIETADGDEYENVLEEPPGTHENPLSNEELREKYLMCATRAFDRERAVETYDRLDDLRNESDTADLAHRL</sequence>
<dbReference type="Pfam" id="PF03972">
    <property type="entry name" value="MmgE_PrpD_N"/>
    <property type="match status" value="1"/>
</dbReference>
<comment type="similarity">
    <text evidence="1">Belongs to the PrpD family.</text>
</comment>
<evidence type="ECO:0000313" key="5">
    <source>
        <dbReference type="Proteomes" id="UP000199112"/>
    </source>
</evidence>
<keyword evidence="5" id="KW-1185">Reference proteome</keyword>
<dbReference type="RefSeq" id="WP_090508150.1">
    <property type="nucleotide sequence ID" value="NZ_FNWL01000005.1"/>
</dbReference>
<dbReference type="Proteomes" id="UP000199112">
    <property type="component" value="Unassembled WGS sequence"/>
</dbReference>
<dbReference type="InterPro" id="IPR042188">
    <property type="entry name" value="MmgE/PrpD_sf_2"/>
</dbReference>
<organism evidence="4 5">
    <name type="scientific">Natronorubrum sediminis</name>
    <dbReference type="NCBI Taxonomy" id="640943"/>
    <lineage>
        <taxon>Archaea</taxon>
        <taxon>Methanobacteriati</taxon>
        <taxon>Methanobacteriota</taxon>
        <taxon>Stenosarchaea group</taxon>
        <taxon>Halobacteria</taxon>
        <taxon>Halobacteriales</taxon>
        <taxon>Natrialbaceae</taxon>
        <taxon>Natronorubrum</taxon>
    </lineage>
</organism>
<name>A0A1H6G5F7_9EURY</name>
<dbReference type="InterPro" id="IPR036148">
    <property type="entry name" value="MmgE/PrpD_sf"/>
</dbReference>
<protein>
    <submittedName>
        <fullName evidence="4">2-methylcitrate dehydratase PrpD</fullName>
    </submittedName>
</protein>
<evidence type="ECO:0000259" key="2">
    <source>
        <dbReference type="Pfam" id="PF03972"/>
    </source>
</evidence>
<dbReference type="PANTHER" id="PTHR16943">
    <property type="entry name" value="2-METHYLCITRATE DEHYDRATASE-RELATED"/>
    <property type="match status" value="1"/>
</dbReference>
<dbReference type="GO" id="GO:0016829">
    <property type="term" value="F:lyase activity"/>
    <property type="evidence" value="ECO:0007669"/>
    <property type="project" value="InterPro"/>
</dbReference>
<reference evidence="5" key="1">
    <citation type="submission" date="2016-10" db="EMBL/GenBank/DDBJ databases">
        <authorList>
            <person name="Varghese N."/>
            <person name="Submissions S."/>
        </authorList>
    </citation>
    <scope>NUCLEOTIDE SEQUENCE [LARGE SCALE GENOMIC DNA]</scope>
    <source>
        <strain evidence="5">CGMCC 1.8981</strain>
    </source>
</reference>
<dbReference type="OrthoDB" id="43639at2157"/>